<dbReference type="GO" id="GO:1990904">
    <property type="term" value="C:ribonucleoprotein complex"/>
    <property type="evidence" value="ECO:0007669"/>
    <property type="project" value="TreeGrafter"/>
</dbReference>
<sequence length="239" mass="26440">MPVIRTSNLLEAMDTTPIQDIRNICIIAHVDHGKTTLSDYLLASNRIISPKQVEEGTRTGEAVRYLDNREDEARRMITIASSCVTLLDDEGHLFNLVDSPGHLDFSAEVSSASRLTDGCLLLVDCVEGVRPQTRHVMRQAFEDRVQPLLVLNKLDRLAALYPDPEDAFQVDLRVENIGVANHCLEIYRIFAERSMHDTLGGRPNRIGKSMGAAGNSSFGYTCLAYVLTVVLKKSLTIGA</sequence>
<feature type="domain" description="Tr-type G" evidence="1">
    <location>
        <begin position="19"/>
        <end position="239"/>
    </location>
</feature>
<dbReference type="InterPro" id="IPR005225">
    <property type="entry name" value="Small_GTP-bd"/>
</dbReference>
<evidence type="ECO:0000313" key="3">
    <source>
        <dbReference type="Proteomes" id="UP000574390"/>
    </source>
</evidence>
<proteinExistence type="predicted"/>
<dbReference type="PRINTS" id="PR00315">
    <property type="entry name" value="ELONGATNFCT"/>
</dbReference>
<comment type="caution">
    <text evidence="2">The sequence shown here is derived from an EMBL/GenBank/DDBJ whole genome shotgun (WGS) entry which is preliminary data.</text>
</comment>
<dbReference type="Gene3D" id="3.40.50.300">
    <property type="entry name" value="P-loop containing nucleotide triphosphate hydrolases"/>
    <property type="match status" value="1"/>
</dbReference>
<dbReference type="AlphaFoldDB" id="A0A7J6QR85"/>
<name>A0A7J6QR85_PEROL</name>
<protein>
    <submittedName>
        <fullName evidence="2">Elongation factor-like GTPase 1</fullName>
    </submittedName>
</protein>
<dbReference type="GO" id="GO:0005525">
    <property type="term" value="F:GTP binding"/>
    <property type="evidence" value="ECO:0007669"/>
    <property type="project" value="InterPro"/>
</dbReference>
<dbReference type="InterPro" id="IPR027417">
    <property type="entry name" value="P-loop_NTPase"/>
</dbReference>
<dbReference type="PROSITE" id="PS51722">
    <property type="entry name" value="G_TR_2"/>
    <property type="match status" value="1"/>
</dbReference>
<dbReference type="GO" id="GO:0003746">
    <property type="term" value="F:translation elongation factor activity"/>
    <property type="evidence" value="ECO:0007669"/>
    <property type="project" value="UniProtKB-KW"/>
</dbReference>
<gene>
    <name evidence="2" type="primary">EFTUD1_1</name>
    <name evidence="2" type="ORF">FOZ62_000722</name>
</gene>
<dbReference type="Proteomes" id="UP000574390">
    <property type="component" value="Unassembled WGS sequence"/>
</dbReference>
<dbReference type="InterPro" id="IPR000795">
    <property type="entry name" value="T_Tr_GTP-bd_dom"/>
</dbReference>
<dbReference type="NCBIfam" id="TIGR00231">
    <property type="entry name" value="small_GTP"/>
    <property type="match status" value="1"/>
</dbReference>
<evidence type="ECO:0000313" key="2">
    <source>
        <dbReference type="EMBL" id="KAF4710722.1"/>
    </source>
</evidence>
<keyword evidence="2" id="KW-0648">Protein biosynthesis</keyword>
<dbReference type="PANTHER" id="PTHR42908">
    <property type="entry name" value="TRANSLATION ELONGATION FACTOR-RELATED"/>
    <property type="match status" value="1"/>
</dbReference>
<dbReference type="PANTHER" id="PTHR42908:SF3">
    <property type="entry name" value="ELONGATION FACTOR-LIKE GTPASE 1"/>
    <property type="match status" value="1"/>
</dbReference>
<reference evidence="2 3" key="1">
    <citation type="submission" date="2020-04" db="EMBL/GenBank/DDBJ databases">
        <title>Perkinsus olseni comparative genomics.</title>
        <authorList>
            <person name="Bogema D.R."/>
        </authorList>
    </citation>
    <scope>NUCLEOTIDE SEQUENCE [LARGE SCALE GENOMIC DNA]</scope>
    <source>
        <strain evidence="2">ATCC PRA-205</strain>
    </source>
</reference>
<dbReference type="GO" id="GO:0043022">
    <property type="term" value="F:ribosome binding"/>
    <property type="evidence" value="ECO:0007669"/>
    <property type="project" value="TreeGrafter"/>
</dbReference>
<organism evidence="2 3">
    <name type="scientific">Perkinsus olseni</name>
    <name type="common">Perkinsus atlanticus</name>
    <dbReference type="NCBI Taxonomy" id="32597"/>
    <lineage>
        <taxon>Eukaryota</taxon>
        <taxon>Sar</taxon>
        <taxon>Alveolata</taxon>
        <taxon>Perkinsozoa</taxon>
        <taxon>Perkinsea</taxon>
        <taxon>Perkinsida</taxon>
        <taxon>Perkinsidae</taxon>
        <taxon>Perkinsus</taxon>
    </lineage>
</organism>
<dbReference type="Pfam" id="PF00009">
    <property type="entry name" value="GTP_EFTU"/>
    <property type="match status" value="1"/>
</dbReference>
<accession>A0A7J6QR85</accession>
<evidence type="ECO:0000259" key="1">
    <source>
        <dbReference type="PROSITE" id="PS51722"/>
    </source>
</evidence>
<dbReference type="GO" id="GO:0042256">
    <property type="term" value="P:cytosolic ribosome assembly"/>
    <property type="evidence" value="ECO:0007669"/>
    <property type="project" value="TreeGrafter"/>
</dbReference>
<dbReference type="GO" id="GO:0005829">
    <property type="term" value="C:cytosol"/>
    <property type="evidence" value="ECO:0007669"/>
    <property type="project" value="TreeGrafter"/>
</dbReference>
<dbReference type="EMBL" id="JABANM010027809">
    <property type="protein sequence ID" value="KAF4710722.1"/>
    <property type="molecule type" value="Genomic_DNA"/>
</dbReference>
<dbReference type="SUPFAM" id="SSF52540">
    <property type="entry name" value="P-loop containing nucleoside triphosphate hydrolases"/>
    <property type="match status" value="1"/>
</dbReference>
<dbReference type="GO" id="GO:0003924">
    <property type="term" value="F:GTPase activity"/>
    <property type="evidence" value="ECO:0007669"/>
    <property type="project" value="InterPro"/>
</dbReference>
<keyword evidence="2" id="KW-0251">Elongation factor</keyword>